<dbReference type="Proteomes" id="UP001628193">
    <property type="component" value="Unassembled WGS sequence"/>
</dbReference>
<reference evidence="2 3" key="1">
    <citation type="submission" date="2024-05" db="EMBL/GenBank/DDBJ databases">
        <authorList>
            <consortium name="Candidatus Magnetaquicoccaceae bacterium FCR-1 genome sequencing consortium"/>
            <person name="Shimoshige H."/>
            <person name="Shimamura S."/>
            <person name="Taoka A."/>
            <person name="Kobayashi H."/>
            <person name="Maekawa T."/>
        </authorList>
    </citation>
    <scope>NUCLEOTIDE SEQUENCE [LARGE SCALE GENOMIC DNA]</scope>
    <source>
        <strain evidence="2 3">FCR-1</strain>
    </source>
</reference>
<protein>
    <submittedName>
        <fullName evidence="2">Uncharacterized protein</fullName>
    </submittedName>
</protein>
<keyword evidence="1" id="KW-0812">Transmembrane</keyword>
<reference evidence="2 3" key="2">
    <citation type="submission" date="2024-09" db="EMBL/GenBank/DDBJ databases">
        <title>Draft genome sequence of Candidatus Magnetaquicoccaceae bacterium FCR-1.</title>
        <authorList>
            <person name="Shimoshige H."/>
            <person name="Shimamura S."/>
            <person name="Taoka A."/>
            <person name="Kobayashi H."/>
            <person name="Maekawa T."/>
        </authorList>
    </citation>
    <scope>NUCLEOTIDE SEQUENCE [LARGE SCALE GENOMIC DNA]</scope>
    <source>
        <strain evidence="2 3">FCR-1</strain>
    </source>
</reference>
<dbReference type="EMBL" id="BAAFGK010000004">
    <property type="protein sequence ID" value="GAB0057452.1"/>
    <property type="molecule type" value="Genomic_DNA"/>
</dbReference>
<evidence type="ECO:0000256" key="1">
    <source>
        <dbReference type="SAM" id="Phobius"/>
    </source>
</evidence>
<sequence length="114" mass="12842">MLNSLDPQQFVQHRSLSFEKRFASCFRATMIAAPVAAVLIISGIVAWNHYQSLPLTETQLVTLSALAGEASSNTKSTRQAVWERVKKDLGVRRIQDIKRRDFERAQDILILSGK</sequence>
<feature type="transmembrane region" description="Helical" evidence="1">
    <location>
        <begin position="24"/>
        <end position="47"/>
    </location>
</feature>
<organism evidence="2 3">
    <name type="scientific">Candidatus Magnetaquiglobus chichijimensis</name>
    <dbReference type="NCBI Taxonomy" id="3141448"/>
    <lineage>
        <taxon>Bacteria</taxon>
        <taxon>Pseudomonadati</taxon>
        <taxon>Pseudomonadota</taxon>
        <taxon>Magnetococcia</taxon>
        <taxon>Magnetococcales</taxon>
        <taxon>Candidatus Magnetaquicoccaceae</taxon>
        <taxon>Candidatus Magnetaquiglobus</taxon>
    </lineage>
</organism>
<evidence type="ECO:0000313" key="3">
    <source>
        <dbReference type="Proteomes" id="UP001628193"/>
    </source>
</evidence>
<dbReference type="RefSeq" id="WP_420905145.1">
    <property type="nucleotide sequence ID" value="NZ_BAAFGK010000004.1"/>
</dbReference>
<keyword evidence="1" id="KW-1133">Transmembrane helix</keyword>
<proteinExistence type="predicted"/>
<evidence type="ECO:0000313" key="2">
    <source>
        <dbReference type="EMBL" id="GAB0057452.1"/>
    </source>
</evidence>
<keyword evidence="1" id="KW-0472">Membrane</keyword>
<comment type="caution">
    <text evidence="2">The sequence shown here is derived from an EMBL/GenBank/DDBJ whole genome shotgun (WGS) entry which is preliminary data.</text>
</comment>
<name>A0ABQ0C991_9PROT</name>
<keyword evidence="3" id="KW-1185">Reference proteome</keyword>
<accession>A0ABQ0C991</accession>
<gene>
    <name evidence="2" type="ORF">SIID45300_01780</name>
</gene>